<dbReference type="PANTHER" id="PTHR33908">
    <property type="entry name" value="MANNOSYLTRANSFERASE YKCB-RELATED"/>
    <property type="match status" value="1"/>
</dbReference>
<evidence type="ECO:0000259" key="9">
    <source>
        <dbReference type="Pfam" id="PF13231"/>
    </source>
</evidence>
<gene>
    <name evidence="10" type="ORF">UV35_C0002G0020</name>
</gene>
<keyword evidence="5 8" id="KW-0812">Transmembrane</keyword>
<keyword evidence="3" id="KW-0328">Glycosyltransferase</keyword>
<dbReference type="EMBL" id="LCED01000002">
    <property type="protein sequence ID" value="KKS67160.1"/>
    <property type="molecule type" value="Genomic_DNA"/>
</dbReference>
<protein>
    <recommendedName>
        <fullName evidence="9">Glycosyltransferase RgtA/B/C/D-like domain-containing protein</fullName>
    </recommendedName>
</protein>
<keyword evidence="4" id="KW-0808">Transferase</keyword>
<keyword evidence="6 8" id="KW-1133">Transmembrane helix</keyword>
<dbReference type="InterPro" id="IPR050297">
    <property type="entry name" value="LipidA_mod_glycosyltrf_83"/>
</dbReference>
<dbReference type="PANTHER" id="PTHR33908:SF11">
    <property type="entry name" value="MEMBRANE PROTEIN"/>
    <property type="match status" value="1"/>
</dbReference>
<evidence type="ECO:0000256" key="1">
    <source>
        <dbReference type="ARBA" id="ARBA00004651"/>
    </source>
</evidence>
<dbReference type="GO" id="GO:0009103">
    <property type="term" value="P:lipopolysaccharide biosynthetic process"/>
    <property type="evidence" value="ECO:0007669"/>
    <property type="project" value="UniProtKB-ARBA"/>
</dbReference>
<feature type="transmembrane region" description="Helical" evidence="8">
    <location>
        <begin position="358"/>
        <end position="380"/>
    </location>
</feature>
<evidence type="ECO:0000256" key="3">
    <source>
        <dbReference type="ARBA" id="ARBA00022676"/>
    </source>
</evidence>
<feature type="transmembrane region" description="Helical" evidence="8">
    <location>
        <begin position="277"/>
        <end position="298"/>
    </location>
</feature>
<reference evidence="10 11" key="1">
    <citation type="journal article" date="2015" name="Nature">
        <title>rRNA introns, odd ribosomes, and small enigmatic genomes across a large radiation of phyla.</title>
        <authorList>
            <person name="Brown C.T."/>
            <person name="Hug L.A."/>
            <person name="Thomas B.C."/>
            <person name="Sharon I."/>
            <person name="Castelle C.J."/>
            <person name="Singh A."/>
            <person name="Wilkins M.J."/>
            <person name="Williams K.H."/>
            <person name="Banfield J.F."/>
        </authorList>
    </citation>
    <scope>NUCLEOTIDE SEQUENCE [LARGE SCALE GENOMIC DNA]</scope>
</reference>
<evidence type="ECO:0000256" key="8">
    <source>
        <dbReference type="SAM" id="Phobius"/>
    </source>
</evidence>
<comment type="caution">
    <text evidence="10">The sequence shown here is derived from an EMBL/GenBank/DDBJ whole genome shotgun (WGS) entry which is preliminary data.</text>
</comment>
<evidence type="ECO:0000313" key="10">
    <source>
        <dbReference type="EMBL" id="KKS67160.1"/>
    </source>
</evidence>
<comment type="subcellular location">
    <subcellularLocation>
        <location evidence="1">Cell membrane</location>
        <topology evidence="1">Multi-pass membrane protein</topology>
    </subcellularLocation>
</comment>
<feature type="transmembrane region" description="Helical" evidence="8">
    <location>
        <begin position="182"/>
        <end position="212"/>
    </location>
</feature>
<sequence length="488" mass="56629">MIFVKNKFWVVVLAMSLAFLLPRISDLGRDISNSDALRWHRRSDNFLSALKTKEFGNTFQRYHPGVTAMWSGVLSEVLLYKYQQSTGEKPDTLENADFYPLLHSLSKLVVVLVLAFCFVLQLFLIRKLFDPKVAFIYGFLISVEPYFVGIDRWFHLSSMEAFFSMTSVLFLLAFSVEKKLRYLVLSGFFVGLGLLTKMTVFITVLFSVLYLVRGFFKENIKFKFLLLYAMAAIATFFVFFPALWVKPAYVFSSMYLAATNAVFEDVRGDVLTLNQKIFFYPVIFMFKTSPLLLFAGIYSLLRVYREKNKYILALVTYFLILIVFLTVADQKIDRYSIAFFPTLILIVAYTLSKAKNSILALLLVGQSVFFLWATITYYPVYSAYINPIFTHKFVLNAGFYDNSGEYFSNAAFYMNKKGRNLYTQVPNNMESFKPYYKGNLTPLLEDADYVVYSLDFDRKYFPEIPHCRIENYFGNRLYKPVAVYACEN</sequence>
<dbReference type="Pfam" id="PF13231">
    <property type="entry name" value="PMT_2"/>
    <property type="match status" value="1"/>
</dbReference>
<dbReference type="InterPro" id="IPR038731">
    <property type="entry name" value="RgtA/B/C-like"/>
</dbReference>
<feature type="domain" description="Glycosyltransferase RgtA/B/C/D-like" evidence="9">
    <location>
        <begin position="109"/>
        <end position="240"/>
    </location>
</feature>
<keyword evidence="7 8" id="KW-0472">Membrane</keyword>
<feature type="transmembrane region" description="Helical" evidence="8">
    <location>
        <begin position="334"/>
        <end position="351"/>
    </location>
</feature>
<accession>A0A0G1B1C5</accession>
<feature type="transmembrane region" description="Helical" evidence="8">
    <location>
        <begin position="153"/>
        <end position="176"/>
    </location>
</feature>
<keyword evidence="2" id="KW-1003">Cell membrane</keyword>
<evidence type="ECO:0000256" key="2">
    <source>
        <dbReference type="ARBA" id="ARBA00022475"/>
    </source>
</evidence>
<dbReference type="GO" id="GO:0005886">
    <property type="term" value="C:plasma membrane"/>
    <property type="evidence" value="ECO:0007669"/>
    <property type="project" value="UniProtKB-SubCell"/>
</dbReference>
<name>A0A0G1B1C5_UNCKA</name>
<proteinExistence type="predicted"/>
<organism evidence="10 11">
    <name type="scientific">candidate division WWE3 bacterium GW2011_GWB1_42_6</name>
    <dbReference type="NCBI Taxonomy" id="1619115"/>
    <lineage>
        <taxon>Bacteria</taxon>
        <taxon>Katanobacteria</taxon>
    </lineage>
</organism>
<feature type="transmembrane region" description="Helical" evidence="8">
    <location>
        <begin position="310"/>
        <end position="328"/>
    </location>
</feature>
<evidence type="ECO:0000313" key="11">
    <source>
        <dbReference type="Proteomes" id="UP000033848"/>
    </source>
</evidence>
<evidence type="ECO:0000256" key="4">
    <source>
        <dbReference type="ARBA" id="ARBA00022679"/>
    </source>
</evidence>
<evidence type="ECO:0000256" key="5">
    <source>
        <dbReference type="ARBA" id="ARBA00022692"/>
    </source>
</evidence>
<evidence type="ECO:0000256" key="6">
    <source>
        <dbReference type="ARBA" id="ARBA00022989"/>
    </source>
</evidence>
<dbReference type="GO" id="GO:0016763">
    <property type="term" value="F:pentosyltransferase activity"/>
    <property type="evidence" value="ECO:0007669"/>
    <property type="project" value="TreeGrafter"/>
</dbReference>
<feature type="transmembrane region" description="Helical" evidence="8">
    <location>
        <begin position="224"/>
        <end position="245"/>
    </location>
</feature>
<dbReference type="Proteomes" id="UP000033848">
    <property type="component" value="Unassembled WGS sequence"/>
</dbReference>
<evidence type="ECO:0000256" key="7">
    <source>
        <dbReference type="ARBA" id="ARBA00023136"/>
    </source>
</evidence>
<feature type="transmembrane region" description="Helical" evidence="8">
    <location>
        <begin position="105"/>
        <end position="125"/>
    </location>
</feature>
<dbReference type="AlphaFoldDB" id="A0A0G1B1C5"/>